<dbReference type="SUPFAM" id="SSF56112">
    <property type="entry name" value="Protein kinase-like (PK-like)"/>
    <property type="match status" value="1"/>
</dbReference>
<dbReference type="Gene3D" id="3.30.200.20">
    <property type="entry name" value="Phosphorylase Kinase, domain 1"/>
    <property type="match status" value="1"/>
</dbReference>
<dbReference type="GO" id="GO:0004305">
    <property type="term" value="F:ethanolamine kinase activity"/>
    <property type="evidence" value="ECO:0007669"/>
    <property type="project" value="TreeGrafter"/>
</dbReference>
<dbReference type="EMBL" id="HBFM01029156">
    <property type="protein sequence ID" value="CAD8787338.1"/>
    <property type="molecule type" value="Transcribed_RNA"/>
</dbReference>
<dbReference type="GO" id="GO:0004103">
    <property type="term" value="F:choline kinase activity"/>
    <property type="evidence" value="ECO:0007669"/>
    <property type="project" value="TreeGrafter"/>
</dbReference>
<dbReference type="PANTHER" id="PTHR22603:SF93">
    <property type="entry name" value="RE24176P"/>
    <property type="match status" value="1"/>
</dbReference>
<protein>
    <submittedName>
        <fullName evidence="3">Uncharacterized protein</fullName>
    </submittedName>
</protein>
<comment type="similarity">
    <text evidence="1">Belongs to the choline/ethanolamine kinase family.</text>
</comment>
<feature type="compositionally biased region" description="Acidic residues" evidence="2">
    <location>
        <begin position="242"/>
        <end position="254"/>
    </location>
</feature>
<feature type="compositionally biased region" description="Basic and acidic residues" evidence="2">
    <location>
        <begin position="255"/>
        <end position="264"/>
    </location>
</feature>
<dbReference type="AlphaFoldDB" id="A0A7S0VHS0"/>
<feature type="region of interest" description="Disordered" evidence="2">
    <location>
        <begin position="242"/>
        <end position="275"/>
    </location>
</feature>
<feature type="compositionally biased region" description="Low complexity" evidence="2">
    <location>
        <begin position="265"/>
        <end position="275"/>
    </location>
</feature>
<accession>A0A7S0VHS0</accession>
<proteinExistence type="inferred from homology"/>
<evidence type="ECO:0000256" key="1">
    <source>
        <dbReference type="ARBA" id="ARBA00038211"/>
    </source>
</evidence>
<evidence type="ECO:0000313" key="3">
    <source>
        <dbReference type="EMBL" id="CAD8787338.1"/>
    </source>
</evidence>
<sequence>MANSIMSLEEYSILEKSTVFNLPIWIDSTNLPEQKEILLPILSCFKEWKDAGINDFTVKRMSASMTNEVYECRIFKPLLTSRSSSTPKSSPPSSSAVIIRIFGGMNHRPDPSYSSSSFQAPIHSFSNESSPISAQGKLLGPIRNVIDAAQKRREWRAFRLASMTGQGPTVRARFLNGRAEGFLEGYDPTRANQIRHPLVSRAIAESLARFHCLGLLRPTSNNFPLPNDGGDCHGRCRSDDDISNDDDEGDEDSHADDGCSRDGKTTTTTTTTTTT</sequence>
<feature type="non-terminal residue" evidence="3">
    <location>
        <position position="275"/>
    </location>
</feature>
<reference evidence="3" key="1">
    <citation type="submission" date="2021-01" db="EMBL/GenBank/DDBJ databases">
        <authorList>
            <person name="Corre E."/>
            <person name="Pelletier E."/>
            <person name="Niang G."/>
            <person name="Scheremetjew M."/>
            <person name="Finn R."/>
            <person name="Kale V."/>
            <person name="Holt S."/>
            <person name="Cochrane G."/>
            <person name="Meng A."/>
            <person name="Brown T."/>
            <person name="Cohen L."/>
        </authorList>
    </citation>
    <scope>NUCLEOTIDE SEQUENCE</scope>
    <source>
        <strain evidence="3">SAG 63-3</strain>
    </source>
</reference>
<dbReference type="InterPro" id="IPR011009">
    <property type="entry name" value="Kinase-like_dom_sf"/>
</dbReference>
<gene>
    <name evidence="3" type="ORF">PPAR00522_LOCUS18928</name>
</gene>
<dbReference type="GO" id="GO:0006646">
    <property type="term" value="P:phosphatidylethanolamine biosynthetic process"/>
    <property type="evidence" value="ECO:0007669"/>
    <property type="project" value="TreeGrafter"/>
</dbReference>
<dbReference type="GO" id="GO:0005737">
    <property type="term" value="C:cytoplasm"/>
    <property type="evidence" value="ECO:0007669"/>
    <property type="project" value="TreeGrafter"/>
</dbReference>
<dbReference type="PANTHER" id="PTHR22603">
    <property type="entry name" value="CHOLINE/ETHANOALAMINE KINASE"/>
    <property type="match status" value="1"/>
</dbReference>
<name>A0A7S0VHS0_9CHLO</name>
<evidence type="ECO:0000256" key="2">
    <source>
        <dbReference type="SAM" id="MobiDB-lite"/>
    </source>
</evidence>
<organism evidence="3">
    <name type="scientific">Polytomella parva</name>
    <dbReference type="NCBI Taxonomy" id="51329"/>
    <lineage>
        <taxon>Eukaryota</taxon>
        <taxon>Viridiplantae</taxon>
        <taxon>Chlorophyta</taxon>
        <taxon>core chlorophytes</taxon>
        <taxon>Chlorophyceae</taxon>
        <taxon>CS clade</taxon>
        <taxon>Chlamydomonadales</taxon>
        <taxon>Chlamydomonadaceae</taxon>
        <taxon>Polytomella</taxon>
    </lineage>
</organism>